<comment type="caution">
    <text evidence="2">The sequence shown here is derived from an EMBL/GenBank/DDBJ whole genome shotgun (WGS) entry which is preliminary data.</text>
</comment>
<dbReference type="Gramene" id="GBG67258">
    <property type="protein sequence ID" value="GBG67258"/>
    <property type="gene ID" value="CBR_g88547"/>
</dbReference>
<dbReference type="OrthoDB" id="8933168at2759"/>
<feature type="region of interest" description="Disordered" evidence="1">
    <location>
        <begin position="25"/>
        <end position="47"/>
    </location>
</feature>
<dbReference type="AlphaFoldDB" id="A0A388KB23"/>
<evidence type="ECO:0000256" key="1">
    <source>
        <dbReference type="SAM" id="MobiDB-lite"/>
    </source>
</evidence>
<accession>A0A388KB23</accession>
<keyword evidence="3" id="KW-1185">Reference proteome</keyword>
<feature type="compositionally biased region" description="Gly residues" evidence="1">
    <location>
        <begin position="157"/>
        <end position="170"/>
    </location>
</feature>
<reference evidence="2 3" key="1">
    <citation type="journal article" date="2018" name="Cell">
        <title>The Chara Genome: Secondary Complexity and Implications for Plant Terrestrialization.</title>
        <authorList>
            <person name="Nishiyama T."/>
            <person name="Sakayama H."/>
            <person name="Vries J.D."/>
            <person name="Buschmann H."/>
            <person name="Saint-Marcoux D."/>
            <person name="Ullrich K.K."/>
            <person name="Haas F.B."/>
            <person name="Vanderstraeten L."/>
            <person name="Becker D."/>
            <person name="Lang D."/>
            <person name="Vosolsobe S."/>
            <person name="Rombauts S."/>
            <person name="Wilhelmsson P.K.I."/>
            <person name="Janitza P."/>
            <person name="Kern R."/>
            <person name="Heyl A."/>
            <person name="Rumpler F."/>
            <person name="Villalobos L.I.A.C."/>
            <person name="Clay J.M."/>
            <person name="Skokan R."/>
            <person name="Toyoda A."/>
            <person name="Suzuki Y."/>
            <person name="Kagoshima H."/>
            <person name="Schijlen E."/>
            <person name="Tajeshwar N."/>
            <person name="Catarino B."/>
            <person name="Hetherington A.J."/>
            <person name="Saltykova A."/>
            <person name="Bonnot C."/>
            <person name="Breuninger H."/>
            <person name="Symeonidi A."/>
            <person name="Radhakrishnan G.V."/>
            <person name="Van Nieuwerburgh F."/>
            <person name="Deforce D."/>
            <person name="Chang C."/>
            <person name="Karol K.G."/>
            <person name="Hedrich R."/>
            <person name="Ulvskov P."/>
            <person name="Glockner G."/>
            <person name="Delwiche C.F."/>
            <person name="Petrasek J."/>
            <person name="Van de Peer Y."/>
            <person name="Friml J."/>
            <person name="Beilby M."/>
            <person name="Dolan L."/>
            <person name="Kohara Y."/>
            <person name="Sugano S."/>
            <person name="Fujiyama A."/>
            <person name="Delaux P.-M."/>
            <person name="Quint M."/>
            <person name="TheiBen G."/>
            <person name="Hagemann M."/>
            <person name="Harholt J."/>
            <person name="Dunand C."/>
            <person name="Zachgo S."/>
            <person name="Langdale J."/>
            <person name="Maumus F."/>
            <person name="Straeten D.V.D."/>
            <person name="Gould S.B."/>
            <person name="Rensing S.A."/>
        </authorList>
    </citation>
    <scope>NUCLEOTIDE SEQUENCE [LARGE SCALE GENOMIC DNA]</scope>
    <source>
        <strain evidence="2 3">S276</strain>
    </source>
</reference>
<evidence type="ECO:0000313" key="3">
    <source>
        <dbReference type="Proteomes" id="UP000265515"/>
    </source>
</evidence>
<evidence type="ECO:0008006" key="4">
    <source>
        <dbReference type="Google" id="ProtNLM"/>
    </source>
</evidence>
<gene>
    <name evidence="2" type="ORF">CBR_g88547</name>
</gene>
<proteinExistence type="predicted"/>
<sequence>MSSKCAYREPPLACVASINVGVGASSSDRHQGKNVMTAQGSRDSCPPPAGFATGLVRIDSDRLPMSNQTTTTQADVRDDTGCKSPLCHRAGMENITRGVSNMWAHNDGGIGDAAYRDDDNDGDTKDIEVGDDDGNIDIWSLGKRAGRAKGRGRGGGRGRSGGRGGRGGASKDGAKSATYRTTKEQMLLVRCKREQDMHMAGMGHNYGRMRTRDWKWEDIAKQLAALGTVKDANDCFRKWDNLFHNYNSQTAK</sequence>
<organism evidence="2 3">
    <name type="scientific">Chara braunii</name>
    <name type="common">Braun's stonewort</name>
    <dbReference type="NCBI Taxonomy" id="69332"/>
    <lineage>
        <taxon>Eukaryota</taxon>
        <taxon>Viridiplantae</taxon>
        <taxon>Streptophyta</taxon>
        <taxon>Charophyceae</taxon>
        <taxon>Charales</taxon>
        <taxon>Characeae</taxon>
        <taxon>Chara</taxon>
    </lineage>
</organism>
<feature type="compositionally biased region" description="Basic residues" evidence="1">
    <location>
        <begin position="144"/>
        <end position="156"/>
    </location>
</feature>
<protein>
    <recommendedName>
        <fullName evidence="4">Myb-like domain-containing protein</fullName>
    </recommendedName>
</protein>
<dbReference type="Proteomes" id="UP000265515">
    <property type="component" value="Unassembled WGS sequence"/>
</dbReference>
<dbReference type="EMBL" id="BFEA01000085">
    <property type="protein sequence ID" value="GBG67258.1"/>
    <property type="molecule type" value="Genomic_DNA"/>
</dbReference>
<name>A0A388KB23_CHABU</name>
<evidence type="ECO:0000313" key="2">
    <source>
        <dbReference type="EMBL" id="GBG67258.1"/>
    </source>
</evidence>
<feature type="region of interest" description="Disordered" evidence="1">
    <location>
        <begin position="144"/>
        <end position="179"/>
    </location>
</feature>
<dbReference type="Gene3D" id="1.10.10.60">
    <property type="entry name" value="Homeodomain-like"/>
    <property type="match status" value="1"/>
</dbReference>